<accession>A0A4Y6V4D0</accession>
<protein>
    <submittedName>
        <fullName evidence="2">Uncharacterized protein</fullName>
    </submittedName>
</protein>
<dbReference type="EMBL" id="CP041217">
    <property type="protein sequence ID" value="QDH23491.1"/>
    <property type="molecule type" value="Genomic_DNA"/>
</dbReference>
<sequence length="201" mass="23365">MNTNLTRAEAVASGKPIALPQTEYFYADFFSGAEWIGERPKDVVFLGRNHVALQRSTRPLAEGEEPIAYVHYGYNKLERCFKPVYGRHPDELDPTCLSRSETTMYVRVLIAAGRTIGETESERRVRRLREDLSFAQRELNQILRDSDELPKHWAYLNQRNDMAERINRRRILRDELRADLALAEQELIKEAESCPRPTETK</sequence>
<dbReference type="Proteomes" id="UP000316968">
    <property type="component" value="Chromosome"/>
</dbReference>
<evidence type="ECO:0000256" key="1">
    <source>
        <dbReference type="SAM" id="Coils"/>
    </source>
</evidence>
<organism evidence="2 3">
    <name type="scientific">Saccharibacillus brassicae</name>
    <dbReference type="NCBI Taxonomy" id="2583377"/>
    <lineage>
        <taxon>Bacteria</taxon>
        <taxon>Bacillati</taxon>
        <taxon>Bacillota</taxon>
        <taxon>Bacilli</taxon>
        <taxon>Bacillales</taxon>
        <taxon>Paenibacillaceae</taxon>
        <taxon>Saccharibacillus</taxon>
    </lineage>
</organism>
<keyword evidence="1" id="KW-0175">Coiled coil</keyword>
<dbReference type="RefSeq" id="WP_141450041.1">
    <property type="nucleotide sequence ID" value="NZ_CP041217.1"/>
</dbReference>
<feature type="coiled-coil region" evidence="1">
    <location>
        <begin position="118"/>
        <end position="193"/>
    </location>
</feature>
<reference evidence="2 3" key="1">
    <citation type="submission" date="2019-06" db="EMBL/GenBank/DDBJ databases">
        <title>Saccharibacillus brassicae sp. nov., an endophytic bacterium isolated from Chinese cabbage seeds (Brassica pekinensis).</title>
        <authorList>
            <person name="Jiang L."/>
            <person name="Lee J."/>
            <person name="Kim S.W."/>
        </authorList>
    </citation>
    <scope>NUCLEOTIDE SEQUENCE [LARGE SCALE GENOMIC DNA]</scope>
    <source>
        <strain evidence="3">KCTC 43072 / ATSA2</strain>
    </source>
</reference>
<keyword evidence="3" id="KW-1185">Reference proteome</keyword>
<dbReference type="KEGG" id="saca:FFV09_23065"/>
<evidence type="ECO:0000313" key="2">
    <source>
        <dbReference type="EMBL" id="QDH23491.1"/>
    </source>
</evidence>
<evidence type="ECO:0000313" key="3">
    <source>
        <dbReference type="Proteomes" id="UP000316968"/>
    </source>
</evidence>
<dbReference type="AlphaFoldDB" id="A0A4Y6V4D0"/>
<gene>
    <name evidence="2" type="ORF">FFV09_23065</name>
</gene>
<name>A0A4Y6V4D0_SACBS</name>
<proteinExistence type="predicted"/>